<organism evidence="1 2">
    <name type="scientific">Sphingobacterium corticibacter</name>
    <dbReference type="NCBI Taxonomy" id="2171749"/>
    <lineage>
        <taxon>Bacteria</taxon>
        <taxon>Pseudomonadati</taxon>
        <taxon>Bacteroidota</taxon>
        <taxon>Sphingobacteriia</taxon>
        <taxon>Sphingobacteriales</taxon>
        <taxon>Sphingobacteriaceae</taxon>
        <taxon>Sphingobacterium</taxon>
    </lineage>
</organism>
<protein>
    <submittedName>
        <fullName evidence="1">Uncharacterized protein</fullName>
    </submittedName>
</protein>
<proteinExistence type="predicted"/>
<sequence length="90" mass="10085">MINDSEKIIEHYLTSNKVAVTLDEADLLLLRKVLYDFIKAKGDLVSTSMLLAYCSNTLTSKNSFPKDLAKVSNKALAMILHIDYDDDTSE</sequence>
<comment type="caution">
    <text evidence="1">The sequence shown here is derived from an EMBL/GenBank/DDBJ whole genome shotgun (WGS) entry which is preliminary data.</text>
</comment>
<dbReference type="RefSeq" id="WP_116774392.1">
    <property type="nucleotide sequence ID" value="NZ_QDKG01000001.1"/>
</dbReference>
<dbReference type="EMBL" id="QDKG01000001">
    <property type="protein sequence ID" value="PVH26531.1"/>
    <property type="molecule type" value="Genomic_DNA"/>
</dbReference>
<evidence type="ECO:0000313" key="2">
    <source>
        <dbReference type="Proteomes" id="UP000245627"/>
    </source>
</evidence>
<accession>A0A2T8HM66</accession>
<dbReference type="OrthoDB" id="9863190at2"/>
<evidence type="ECO:0000313" key="1">
    <source>
        <dbReference type="EMBL" id="PVH26531.1"/>
    </source>
</evidence>
<name>A0A2T8HM66_9SPHI</name>
<reference evidence="1 2" key="1">
    <citation type="submission" date="2018-04" db="EMBL/GenBank/DDBJ databases">
        <title>Sphingobacterium cortibacter sp. nov.</title>
        <authorList>
            <person name="Li Y."/>
        </authorList>
    </citation>
    <scope>NUCLEOTIDE SEQUENCE [LARGE SCALE GENOMIC DNA]</scope>
    <source>
        <strain evidence="1 2">2c-3</strain>
    </source>
</reference>
<gene>
    <name evidence="1" type="ORF">DC487_02645</name>
</gene>
<dbReference type="AlphaFoldDB" id="A0A2T8HM66"/>
<dbReference type="Proteomes" id="UP000245627">
    <property type="component" value="Unassembled WGS sequence"/>
</dbReference>
<keyword evidence="2" id="KW-1185">Reference proteome</keyword>